<accession>A0A7J4TJC5</accession>
<organism evidence="1 2">
    <name type="scientific">Methanobacterium subterraneum</name>
    <dbReference type="NCBI Taxonomy" id="59277"/>
    <lineage>
        <taxon>Archaea</taxon>
        <taxon>Methanobacteriati</taxon>
        <taxon>Methanobacteriota</taxon>
        <taxon>Methanomada group</taxon>
        <taxon>Methanobacteria</taxon>
        <taxon>Methanobacteriales</taxon>
        <taxon>Methanobacteriaceae</taxon>
        <taxon>Methanobacterium</taxon>
    </lineage>
</organism>
<evidence type="ECO:0000313" key="2">
    <source>
        <dbReference type="Proteomes" id="UP000586031"/>
    </source>
</evidence>
<proteinExistence type="predicted"/>
<protein>
    <submittedName>
        <fullName evidence="1">Uncharacterized protein</fullName>
    </submittedName>
</protein>
<gene>
    <name evidence="1" type="ORF">HA271_02110</name>
</gene>
<evidence type="ECO:0000313" key="1">
    <source>
        <dbReference type="EMBL" id="HII83642.1"/>
    </source>
</evidence>
<comment type="caution">
    <text evidence="1">The sequence shown here is derived from an EMBL/GenBank/DDBJ whole genome shotgun (WGS) entry which is preliminary data.</text>
</comment>
<reference evidence="2" key="1">
    <citation type="journal article" date="2020" name="bioRxiv">
        <title>A rank-normalized archaeal taxonomy based on genome phylogeny resolves widespread incomplete and uneven classifications.</title>
        <authorList>
            <person name="Rinke C."/>
            <person name="Chuvochina M."/>
            <person name="Mussig A.J."/>
            <person name="Chaumeil P.-A."/>
            <person name="Waite D.W."/>
            <person name="Whitman W.B."/>
            <person name="Parks D.H."/>
            <person name="Hugenholtz P."/>
        </authorList>
    </citation>
    <scope>NUCLEOTIDE SEQUENCE [LARGE SCALE GENOMIC DNA]</scope>
</reference>
<name>A0A7J4TJC5_9EURY</name>
<dbReference type="EMBL" id="DUHE01000059">
    <property type="protein sequence ID" value="HII83642.1"/>
    <property type="molecule type" value="Genomic_DNA"/>
</dbReference>
<dbReference type="AlphaFoldDB" id="A0A7J4TJC5"/>
<sequence>MVKLGHISIDGTKIKASASNNYAITENDIKLIKKLVMKGIDVDIEEDELYGEERGDQLPPGLTAHEKIREMLQELKN</sequence>
<dbReference type="Proteomes" id="UP000586031">
    <property type="component" value="Unassembled WGS sequence"/>
</dbReference>